<dbReference type="EMBL" id="JEMB01001259">
    <property type="protein sequence ID" value="KYF89137.1"/>
    <property type="molecule type" value="Genomic_DNA"/>
</dbReference>
<dbReference type="InterPro" id="IPR037185">
    <property type="entry name" value="EmrE-like"/>
</dbReference>
<keyword evidence="1" id="KW-0812">Transmembrane</keyword>
<feature type="transmembrane region" description="Helical" evidence="1">
    <location>
        <begin position="172"/>
        <end position="192"/>
    </location>
</feature>
<evidence type="ECO:0000313" key="3">
    <source>
        <dbReference type="EMBL" id="KYF89137.1"/>
    </source>
</evidence>
<feature type="transmembrane region" description="Helical" evidence="1">
    <location>
        <begin position="21"/>
        <end position="40"/>
    </location>
</feature>
<feature type="transmembrane region" description="Helical" evidence="1">
    <location>
        <begin position="93"/>
        <end position="112"/>
    </location>
</feature>
<proteinExistence type="predicted"/>
<keyword evidence="1" id="KW-0472">Membrane</keyword>
<feature type="transmembrane region" description="Helical" evidence="1">
    <location>
        <begin position="293"/>
        <end position="311"/>
    </location>
</feature>
<organism evidence="3 4">
    <name type="scientific">Sorangium cellulosum</name>
    <name type="common">Polyangium cellulosum</name>
    <dbReference type="NCBI Taxonomy" id="56"/>
    <lineage>
        <taxon>Bacteria</taxon>
        <taxon>Pseudomonadati</taxon>
        <taxon>Myxococcota</taxon>
        <taxon>Polyangia</taxon>
        <taxon>Polyangiales</taxon>
        <taxon>Polyangiaceae</taxon>
        <taxon>Sorangium</taxon>
    </lineage>
</organism>
<evidence type="ECO:0000256" key="1">
    <source>
        <dbReference type="SAM" id="Phobius"/>
    </source>
</evidence>
<dbReference type="Pfam" id="PF00892">
    <property type="entry name" value="EamA"/>
    <property type="match status" value="1"/>
</dbReference>
<gene>
    <name evidence="3" type="ORF">BE17_07770</name>
</gene>
<dbReference type="AlphaFoldDB" id="A0A150S9R2"/>
<evidence type="ECO:0000259" key="2">
    <source>
        <dbReference type="Pfam" id="PF00892"/>
    </source>
</evidence>
<dbReference type="SUPFAM" id="SSF103481">
    <property type="entry name" value="Multidrug resistance efflux transporter EmrE"/>
    <property type="match status" value="1"/>
</dbReference>
<dbReference type="GO" id="GO:0016020">
    <property type="term" value="C:membrane"/>
    <property type="evidence" value="ECO:0007669"/>
    <property type="project" value="InterPro"/>
</dbReference>
<feature type="transmembrane region" description="Helical" evidence="1">
    <location>
        <begin position="204"/>
        <end position="230"/>
    </location>
</feature>
<feature type="transmembrane region" description="Helical" evidence="1">
    <location>
        <begin position="52"/>
        <end position="72"/>
    </location>
</feature>
<keyword evidence="1" id="KW-1133">Transmembrane helix</keyword>
<sequence length="322" mass="33838">MSAPGATQPARGFHRSLRATLFMATGAALLTWSQVALRFLSEAQPGAGDVTLVMLVNLWTNAAIFVVVALLLSRSGRRVPAAALAERRVALGAYALFDLLGVTLFLVGSLFLPLATNSLLYSLHVIFTPFLLWAALRQAPGARRGLIASWAFVGVAIYFHDGFLTYESLHGYRWLALLLPLAAALLMSLVNLSADRLQHIPFEYILLVTSLVGIAASALALVATGSGAMILGGSLWSSWDQLALSAGAGAAAQFCIVIGLTSGSVLAAVITEALTVVFTGIAGLLFLRESISPAQRLGMLIILSAIVLINLSNRSPEAGEPG</sequence>
<feature type="domain" description="EamA" evidence="2">
    <location>
        <begin position="175"/>
        <end position="310"/>
    </location>
</feature>
<dbReference type="InterPro" id="IPR000620">
    <property type="entry name" value="EamA_dom"/>
</dbReference>
<dbReference type="Proteomes" id="UP000075635">
    <property type="component" value="Unassembled WGS sequence"/>
</dbReference>
<reference evidence="3 4" key="1">
    <citation type="submission" date="2014-02" db="EMBL/GenBank/DDBJ databases">
        <title>The small core and large imbalanced accessory genome model reveals a collaborative survival strategy of Sorangium cellulosum strains in nature.</title>
        <authorList>
            <person name="Han K."/>
            <person name="Peng R."/>
            <person name="Blom J."/>
            <person name="Li Y.-Z."/>
        </authorList>
    </citation>
    <scope>NUCLEOTIDE SEQUENCE [LARGE SCALE GENOMIC DNA]</scope>
    <source>
        <strain evidence="3 4">So0011-07</strain>
    </source>
</reference>
<feature type="transmembrane region" description="Helical" evidence="1">
    <location>
        <begin position="242"/>
        <end position="260"/>
    </location>
</feature>
<evidence type="ECO:0000313" key="4">
    <source>
        <dbReference type="Proteomes" id="UP000075635"/>
    </source>
</evidence>
<feature type="transmembrane region" description="Helical" evidence="1">
    <location>
        <begin position="118"/>
        <end position="136"/>
    </location>
</feature>
<protein>
    <recommendedName>
        <fullName evidence="2">EamA domain-containing protein</fullName>
    </recommendedName>
</protein>
<accession>A0A150S9R2</accession>
<feature type="transmembrane region" description="Helical" evidence="1">
    <location>
        <begin position="265"/>
        <end position="287"/>
    </location>
</feature>
<dbReference type="Gene3D" id="1.10.3730.20">
    <property type="match status" value="1"/>
</dbReference>
<feature type="transmembrane region" description="Helical" evidence="1">
    <location>
        <begin position="148"/>
        <end position="166"/>
    </location>
</feature>
<comment type="caution">
    <text evidence="3">The sequence shown here is derived from an EMBL/GenBank/DDBJ whole genome shotgun (WGS) entry which is preliminary data.</text>
</comment>
<name>A0A150S9R2_SORCE</name>